<dbReference type="Proteomes" id="UP001358193">
    <property type="component" value="Segment"/>
</dbReference>
<organism evidence="1 2">
    <name type="scientific">phage Lak_Megaphage_Sonny</name>
    <dbReference type="NCBI Taxonomy" id="3109229"/>
    <lineage>
        <taxon>Viruses</taxon>
        <taxon>Duplodnaviria</taxon>
        <taxon>Heunggongvirae</taxon>
        <taxon>Uroviricota</taxon>
        <taxon>Caudoviricetes</taxon>
        <taxon>Caudoviricetes code 15 clade</taxon>
    </lineage>
</organism>
<proteinExistence type="predicted"/>
<sequence length="118" mass="13916">METTQNPQYGHFIVRESYITEPVLGFGYSLGMCSVTNKTKYGVFKINHAKYSYEIENCENPVKAYKVDLEPMDSENFIRRDFYAIDVFSQFDYAHCNVKIFDNFEEAQDYANEMNRLK</sequence>
<name>A0ABZ0Z3M9_9CAUD</name>
<dbReference type="EMBL" id="OR769223">
    <property type="protein sequence ID" value="WQJ53810.1"/>
    <property type="molecule type" value="Genomic_DNA"/>
</dbReference>
<reference evidence="1 2" key="1">
    <citation type="submission" date="2023-11" db="EMBL/GenBank/DDBJ databases">
        <authorList>
            <person name="Cook R."/>
            <person name="Crisci M."/>
            <person name="Pye H."/>
            <person name="Adriaenssens E."/>
            <person name="Santini J."/>
        </authorList>
    </citation>
    <scope>NUCLEOTIDE SEQUENCE [LARGE SCALE GENOMIC DNA]</scope>
    <source>
        <strain evidence="1">Lak_Megaphage_Sonny</strain>
    </source>
</reference>
<protein>
    <submittedName>
        <fullName evidence="1">Uncharacterized protein</fullName>
    </submittedName>
</protein>
<accession>A0ABZ0Z3M9</accession>
<evidence type="ECO:0000313" key="2">
    <source>
        <dbReference type="Proteomes" id="UP001358193"/>
    </source>
</evidence>
<keyword evidence="2" id="KW-1185">Reference proteome</keyword>
<evidence type="ECO:0000313" key="1">
    <source>
        <dbReference type="EMBL" id="WQJ53810.1"/>
    </source>
</evidence>